<dbReference type="Proteomes" id="UP000525298">
    <property type="component" value="Unassembled WGS sequence"/>
</dbReference>
<dbReference type="PROSITE" id="PS01330">
    <property type="entry name" value="PABS_1"/>
    <property type="match status" value="1"/>
</dbReference>
<accession>A0A7W0CC08</accession>
<dbReference type="CDD" id="cd02440">
    <property type="entry name" value="AdoMet_MTases"/>
    <property type="match status" value="1"/>
</dbReference>
<evidence type="ECO:0000313" key="11">
    <source>
        <dbReference type="Proteomes" id="UP000525298"/>
    </source>
</evidence>
<protein>
    <recommendedName>
        <fullName evidence="5">Polyamine aminopropyltransferase</fullName>
    </recommendedName>
    <alternativeName>
        <fullName evidence="5">Putrescine aminopropyltransferase</fullName>
        <shortName evidence="5">PAPT</shortName>
    </alternativeName>
    <alternativeName>
        <fullName evidence="5">Spermidine synthase</fullName>
        <shortName evidence="5">SPDS</shortName>
        <shortName evidence="5">SPDSY</shortName>
        <ecNumber evidence="5">2.5.1.16</ecNumber>
    </alternativeName>
</protein>
<comment type="subunit">
    <text evidence="5">Homodimer or homotetramer.</text>
</comment>
<comment type="similarity">
    <text evidence="1 5 7">Belongs to the spermidine/spermine synthase family.</text>
</comment>
<dbReference type="PANTHER" id="PTHR11558">
    <property type="entry name" value="SPERMIDINE/SPERMINE SYNTHASE"/>
    <property type="match status" value="1"/>
</dbReference>
<sequence length="295" mass="32568">MTDGNNGGKLDLWVTETHKNLVSLGFRVERTLFSGTSAYQQVDVVETAGHGTLLLNDGIVMVSERDEFVYHEMIAHVPLFTIAEPKSVLIIGGGDGGTAREVLRHKSVERAVMVEIDEMVVDACKKHMPSLSCALDDPRLELIIDDGVKYAQNCTETFDAVLIDSTDPIGPAQPLFDRSFYKTIAGLLSENGVMISQSESPFYDTEIQNSMFSNQRPFFEKIHMYTFSTLTYPGGLWSFGFASNGLCPIRNFDPKRAEAPGMDMQYYNPAVHRAAFALPGFVTRGLTGLIDPVPL</sequence>
<dbReference type="InterPro" id="IPR001045">
    <property type="entry name" value="Spermi_synthase"/>
</dbReference>
<dbReference type="NCBIfam" id="TIGR00417">
    <property type="entry name" value="speE"/>
    <property type="match status" value="1"/>
</dbReference>
<dbReference type="SUPFAM" id="SSF53335">
    <property type="entry name" value="S-adenosyl-L-methionine-dependent methyltransferases"/>
    <property type="match status" value="1"/>
</dbReference>
<dbReference type="NCBIfam" id="NF002010">
    <property type="entry name" value="PRK00811.1"/>
    <property type="match status" value="1"/>
</dbReference>
<evidence type="ECO:0000259" key="9">
    <source>
        <dbReference type="PROSITE" id="PS51006"/>
    </source>
</evidence>
<evidence type="ECO:0000256" key="1">
    <source>
        <dbReference type="ARBA" id="ARBA00007867"/>
    </source>
</evidence>
<dbReference type="InterPro" id="IPR029063">
    <property type="entry name" value="SAM-dependent_MTases_sf"/>
</dbReference>
<dbReference type="InterPro" id="IPR030374">
    <property type="entry name" value="PABS"/>
</dbReference>
<dbReference type="Gene3D" id="2.30.140.10">
    <property type="entry name" value="Spermidine synthase, tetramerisation domain"/>
    <property type="match status" value="1"/>
</dbReference>
<evidence type="ECO:0000256" key="5">
    <source>
        <dbReference type="HAMAP-Rule" id="MF_00198"/>
    </source>
</evidence>
<dbReference type="PROSITE" id="PS51006">
    <property type="entry name" value="PABS_2"/>
    <property type="match status" value="1"/>
</dbReference>
<feature type="domain" description="PABS" evidence="9">
    <location>
        <begin position="11"/>
        <end position="244"/>
    </location>
</feature>
<proteinExistence type="inferred from homology"/>
<dbReference type="InterPro" id="IPR030373">
    <property type="entry name" value="PABS_CS"/>
</dbReference>
<keyword evidence="2 5" id="KW-0808">Transferase</keyword>
<dbReference type="PANTHER" id="PTHR11558:SF11">
    <property type="entry name" value="SPERMIDINE SYNTHASE"/>
    <property type="match status" value="1"/>
</dbReference>
<comment type="function">
    <text evidence="5">Catalyzes the irreversible transfer of a propylamine group from the amino donor S-adenosylmethioninamine (decarboxy-AdoMet) to putrescine (1,4-diaminobutane) to yield spermidine.</text>
</comment>
<evidence type="ECO:0000256" key="6">
    <source>
        <dbReference type="PROSITE-ProRule" id="PRU00354"/>
    </source>
</evidence>
<dbReference type="InterPro" id="IPR035246">
    <property type="entry name" value="Spermidine_synt_N"/>
</dbReference>
<gene>
    <name evidence="5" type="primary">speE</name>
    <name evidence="10" type="ORF">HNR65_003296</name>
</gene>
<comment type="caution">
    <text evidence="10">The sequence shown here is derived from an EMBL/GenBank/DDBJ whole genome shotgun (WGS) entry which is preliminary data.</text>
</comment>
<evidence type="ECO:0000256" key="8">
    <source>
        <dbReference type="RuleBase" id="RU003837"/>
    </source>
</evidence>
<keyword evidence="11" id="KW-1185">Reference proteome</keyword>
<dbReference type="EC" id="2.5.1.16" evidence="5"/>
<keyword evidence="4 5" id="KW-0620">Polyamine biosynthesis</keyword>
<comment type="catalytic activity">
    <reaction evidence="5 8">
        <text>S-adenosyl 3-(methylsulfanyl)propylamine + putrescine = S-methyl-5'-thioadenosine + spermidine + H(+)</text>
        <dbReference type="Rhea" id="RHEA:12721"/>
        <dbReference type="ChEBI" id="CHEBI:15378"/>
        <dbReference type="ChEBI" id="CHEBI:17509"/>
        <dbReference type="ChEBI" id="CHEBI:57443"/>
        <dbReference type="ChEBI" id="CHEBI:57834"/>
        <dbReference type="ChEBI" id="CHEBI:326268"/>
        <dbReference type="EC" id="2.5.1.16"/>
    </reaction>
</comment>
<dbReference type="GO" id="GO:0004766">
    <property type="term" value="F:spermidine synthase activity"/>
    <property type="evidence" value="ECO:0007669"/>
    <property type="project" value="UniProtKB-UniRule"/>
</dbReference>
<dbReference type="EMBL" id="JACDUS010000014">
    <property type="protein sequence ID" value="MBA2882940.1"/>
    <property type="molecule type" value="Genomic_DNA"/>
</dbReference>
<feature type="active site" description="Proton acceptor" evidence="5 6">
    <location>
        <position position="164"/>
    </location>
</feature>
<dbReference type="RefSeq" id="WP_181552556.1">
    <property type="nucleotide sequence ID" value="NZ_JACDUS010000014.1"/>
</dbReference>
<comment type="pathway">
    <text evidence="5">Amine and polyamine biosynthesis; spermidine biosynthesis; spermidine from putrescine: step 1/1.</text>
</comment>
<dbReference type="UniPathway" id="UPA00248">
    <property type="reaction ID" value="UER00314"/>
</dbReference>
<dbReference type="AlphaFoldDB" id="A0A7W0CC08"/>
<feature type="binding site" evidence="5">
    <location>
        <position position="171"/>
    </location>
    <ligand>
        <name>S-methyl-5'-thioadenosine</name>
        <dbReference type="ChEBI" id="CHEBI:17509"/>
    </ligand>
</feature>
<evidence type="ECO:0000256" key="2">
    <source>
        <dbReference type="ARBA" id="ARBA00022679"/>
    </source>
</evidence>
<feature type="binding site" evidence="5">
    <location>
        <position position="40"/>
    </location>
    <ligand>
        <name>S-methyl-5'-thioadenosine</name>
        <dbReference type="ChEBI" id="CHEBI:17509"/>
    </ligand>
</feature>
<dbReference type="GO" id="GO:0008295">
    <property type="term" value="P:spermidine biosynthetic process"/>
    <property type="evidence" value="ECO:0007669"/>
    <property type="project" value="UniProtKB-UniRule"/>
</dbReference>
<keyword evidence="3 5" id="KW-0745">Spermidine biosynthesis</keyword>
<name>A0A7W0CC08_9BACT</name>
<dbReference type="Pfam" id="PF01564">
    <property type="entry name" value="Spermine_synth"/>
    <property type="match status" value="1"/>
</dbReference>
<feature type="binding site" evidence="5">
    <location>
        <position position="71"/>
    </location>
    <ligand>
        <name>spermidine</name>
        <dbReference type="ChEBI" id="CHEBI:57834"/>
    </ligand>
</feature>
<evidence type="ECO:0000256" key="4">
    <source>
        <dbReference type="ARBA" id="ARBA00023115"/>
    </source>
</evidence>
<feature type="binding site" evidence="5">
    <location>
        <begin position="164"/>
        <end position="167"/>
    </location>
    <ligand>
        <name>spermidine</name>
        <dbReference type="ChEBI" id="CHEBI:57834"/>
    </ligand>
</feature>
<feature type="binding site" evidence="5">
    <location>
        <begin position="146"/>
        <end position="147"/>
    </location>
    <ligand>
        <name>S-methyl-5'-thioadenosine</name>
        <dbReference type="ChEBI" id="CHEBI:17509"/>
    </ligand>
</feature>
<dbReference type="HAMAP" id="MF_00198">
    <property type="entry name" value="Spermidine_synth"/>
    <property type="match status" value="1"/>
</dbReference>
<dbReference type="Pfam" id="PF17284">
    <property type="entry name" value="Spermine_synt_N"/>
    <property type="match status" value="1"/>
</dbReference>
<dbReference type="GO" id="GO:0005829">
    <property type="term" value="C:cytosol"/>
    <property type="evidence" value="ECO:0007669"/>
    <property type="project" value="TreeGrafter"/>
</dbReference>
<evidence type="ECO:0000256" key="3">
    <source>
        <dbReference type="ARBA" id="ARBA00023066"/>
    </source>
</evidence>
<dbReference type="InterPro" id="IPR037163">
    <property type="entry name" value="Spermidine_synt_N_sf"/>
</dbReference>
<organism evidence="10 11">
    <name type="scientific">Desulfosalsimonas propionicica</name>
    <dbReference type="NCBI Taxonomy" id="332175"/>
    <lineage>
        <taxon>Bacteria</taxon>
        <taxon>Pseudomonadati</taxon>
        <taxon>Thermodesulfobacteriota</taxon>
        <taxon>Desulfobacteria</taxon>
        <taxon>Desulfobacterales</taxon>
        <taxon>Desulfosalsimonadaceae</taxon>
        <taxon>Desulfosalsimonas</taxon>
    </lineage>
</organism>
<feature type="binding site" evidence="5">
    <location>
        <position position="95"/>
    </location>
    <ligand>
        <name>spermidine</name>
        <dbReference type="ChEBI" id="CHEBI:57834"/>
    </ligand>
</feature>
<evidence type="ECO:0000256" key="7">
    <source>
        <dbReference type="RuleBase" id="RU003836"/>
    </source>
</evidence>
<reference evidence="10 11" key="1">
    <citation type="submission" date="2020-07" db="EMBL/GenBank/DDBJ databases">
        <title>Genomic Encyclopedia of Type Strains, Phase IV (KMG-IV): sequencing the most valuable type-strain genomes for metagenomic binning, comparative biology and taxonomic classification.</title>
        <authorList>
            <person name="Goeker M."/>
        </authorList>
    </citation>
    <scope>NUCLEOTIDE SEQUENCE [LARGE SCALE GENOMIC DNA]</scope>
    <source>
        <strain evidence="10 11">DSM 17721</strain>
    </source>
</reference>
<dbReference type="Gene3D" id="3.40.50.150">
    <property type="entry name" value="Vaccinia Virus protein VP39"/>
    <property type="match status" value="1"/>
</dbReference>
<evidence type="ECO:0000313" key="10">
    <source>
        <dbReference type="EMBL" id="MBA2882940.1"/>
    </source>
</evidence>
<feature type="binding site" evidence="5">
    <location>
        <position position="115"/>
    </location>
    <ligand>
        <name>S-methyl-5'-thioadenosine</name>
        <dbReference type="ChEBI" id="CHEBI:17509"/>
    </ligand>
</feature>